<dbReference type="PANTHER" id="PTHR33337:SF40">
    <property type="entry name" value="CENP-V_GFA DOMAIN-CONTAINING PROTEIN-RELATED"/>
    <property type="match status" value="1"/>
</dbReference>
<comment type="caution">
    <text evidence="6">The sequence shown here is derived from an EMBL/GenBank/DDBJ whole genome shotgun (WGS) entry which is preliminary data.</text>
</comment>
<dbReference type="EMBL" id="JABRWJ010000003">
    <property type="protein sequence ID" value="NRF67486.1"/>
    <property type="molecule type" value="Genomic_DNA"/>
</dbReference>
<evidence type="ECO:0000259" key="5">
    <source>
        <dbReference type="PROSITE" id="PS51891"/>
    </source>
</evidence>
<sequence length="148" mass="15970">MNMIRGSCLCGGVRFEIADASGPFELCHCSRCRKATGSAFLPGLRVQRAHVAFVQGLDLITTYEAPILEGPPAYKACFCSRCGSPVPDPDPNASSIDVAAGVLDDDPGLRPERHIFVECKAPWSFIEDGLPQLDRAAIGSLRQAQRRP</sequence>
<keyword evidence="2" id="KW-0479">Metal-binding</keyword>
<dbReference type="Pfam" id="PF04828">
    <property type="entry name" value="GFA"/>
    <property type="match status" value="1"/>
</dbReference>
<evidence type="ECO:0000256" key="3">
    <source>
        <dbReference type="ARBA" id="ARBA00022833"/>
    </source>
</evidence>
<comment type="similarity">
    <text evidence="1">Belongs to the Gfa family.</text>
</comment>
<keyword evidence="7" id="KW-1185">Reference proteome</keyword>
<gene>
    <name evidence="6" type="ORF">HLB44_10860</name>
</gene>
<evidence type="ECO:0000256" key="1">
    <source>
        <dbReference type="ARBA" id="ARBA00005495"/>
    </source>
</evidence>
<evidence type="ECO:0000313" key="7">
    <source>
        <dbReference type="Proteomes" id="UP000737171"/>
    </source>
</evidence>
<dbReference type="InterPro" id="IPR006913">
    <property type="entry name" value="CENP-V/GFA"/>
</dbReference>
<dbReference type="PANTHER" id="PTHR33337">
    <property type="entry name" value="GFA DOMAIN-CONTAINING PROTEIN"/>
    <property type="match status" value="1"/>
</dbReference>
<evidence type="ECO:0000313" key="6">
    <source>
        <dbReference type="EMBL" id="NRF67486.1"/>
    </source>
</evidence>
<keyword evidence="3" id="KW-0862">Zinc</keyword>
<keyword evidence="4" id="KW-0456">Lyase</keyword>
<name>A0ABX2EFX0_9BURK</name>
<dbReference type="InterPro" id="IPR011057">
    <property type="entry name" value="Mss4-like_sf"/>
</dbReference>
<dbReference type="PROSITE" id="PS51891">
    <property type="entry name" value="CENP_V_GFA"/>
    <property type="match status" value="1"/>
</dbReference>
<evidence type="ECO:0000256" key="4">
    <source>
        <dbReference type="ARBA" id="ARBA00023239"/>
    </source>
</evidence>
<organism evidence="6 7">
    <name type="scientific">Pseudaquabacterium terrae</name>
    <dbReference type="NCBI Taxonomy" id="2732868"/>
    <lineage>
        <taxon>Bacteria</taxon>
        <taxon>Pseudomonadati</taxon>
        <taxon>Pseudomonadota</taxon>
        <taxon>Betaproteobacteria</taxon>
        <taxon>Burkholderiales</taxon>
        <taxon>Sphaerotilaceae</taxon>
        <taxon>Pseudaquabacterium</taxon>
    </lineage>
</organism>
<accession>A0ABX2EFX0</accession>
<protein>
    <submittedName>
        <fullName evidence="6">GFA family protein</fullName>
    </submittedName>
</protein>
<dbReference type="SUPFAM" id="SSF51316">
    <property type="entry name" value="Mss4-like"/>
    <property type="match status" value="1"/>
</dbReference>
<evidence type="ECO:0000256" key="2">
    <source>
        <dbReference type="ARBA" id="ARBA00022723"/>
    </source>
</evidence>
<dbReference type="Gene3D" id="3.90.1590.10">
    <property type="entry name" value="glutathione-dependent formaldehyde- activating enzyme (gfa)"/>
    <property type="match status" value="1"/>
</dbReference>
<proteinExistence type="inferred from homology"/>
<dbReference type="Proteomes" id="UP000737171">
    <property type="component" value="Unassembled WGS sequence"/>
</dbReference>
<reference evidence="6 7" key="1">
    <citation type="submission" date="2020-05" db="EMBL/GenBank/DDBJ databases">
        <title>Aquincola sp. isolate from soil.</title>
        <authorList>
            <person name="Han J."/>
            <person name="Kim D.-U."/>
        </authorList>
    </citation>
    <scope>NUCLEOTIDE SEQUENCE [LARGE SCALE GENOMIC DNA]</scope>
    <source>
        <strain evidence="6 7">S2</strain>
    </source>
</reference>
<feature type="domain" description="CENP-V/GFA" evidence="5">
    <location>
        <begin position="4"/>
        <end position="113"/>
    </location>
</feature>